<gene>
    <name evidence="1" type="ORF">METZ01_LOCUS132004</name>
</gene>
<evidence type="ECO:0000313" key="1">
    <source>
        <dbReference type="EMBL" id="SVA79150.1"/>
    </source>
</evidence>
<dbReference type="InterPro" id="IPR009100">
    <property type="entry name" value="AcylCoA_DH/oxidase_NM_dom_sf"/>
</dbReference>
<dbReference type="AlphaFoldDB" id="A0A381YQA8"/>
<name>A0A381YQA8_9ZZZZ</name>
<proteinExistence type="predicted"/>
<accession>A0A381YQA8</accession>
<dbReference type="Gene3D" id="1.10.540.10">
    <property type="entry name" value="Acyl-CoA dehydrogenase/oxidase, N-terminal domain"/>
    <property type="match status" value="1"/>
</dbReference>
<dbReference type="InterPro" id="IPR037069">
    <property type="entry name" value="AcylCoA_DH/ox_N_sf"/>
</dbReference>
<organism evidence="1">
    <name type="scientific">marine metagenome</name>
    <dbReference type="NCBI Taxonomy" id="408172"/>
    <lineage>
        <taxon>unclassified sequences</taxon>
        <taxon>metagenomes</taxon>
        <taxon>ecological metagenomes</taxon>
    </lineage>
</organism>
<sequence length="150" mass="16325">MRKMTGGSAADAQSILDNVGEIACEFASQRSERQRRRGLQNEDFDRLKESGYPLVAVPTEFGGIWEGDNVGTRKVCEILKTLAQGDSSIALVSAMHPAVIGSAGWSTISTAPEPYTKAWEEQRDWAFQTAREGHFWGTIMSEPGSGGDNT</sequence>
<dbReference type="GO" id="GO:0050660">
    <property type="term" value="F:flavin adenine dinucleotide binding"/>
    <property type="evidence" value="ECO:0007669"/>
    <property type="project" value="InterPro"/>
</dbReference>
<dbReference type="GO" id="GO:0016627">
    <property type="term" value="F:oxidoreductase activity, acting on the CH-CH group of donors"/>
    <property type="evidence" value="ECO:0007669"/>
    <property type="project" value="InterPro"/>
</dbReference>
<dbReference type="EMBL" id="UINC01018781">
    <property type="protein sequence ID" value="SVA79150.1"/>
    <property type="molecule type" value="Genomic_DNA"/>
</dbReference>
<feature type="non-terminal residue" evidence="1">
    <location>
        <position position="150"/>
    </location>
</feature>
<dbReference type="SUPFAM" id="SSF56645">
    <property type="entry name" value="Acyl-CoA dehydrogenase NM domain-like"/>
    <property type="match status" value="1"/>
</dbReference>
<reference evidence="1" key="1">
    <citation type="submission" date="2018-05" db="EMBL/GenBank/DDBJ databases">
        <authorList>
            <person name="Lanie J.A."/>
            <person name="Ng W.-L."/>
            <person name="Kazmierczak K.M."/>
            <person name="Andrzejewski T.M."/>
            <person name="Davidsen T.M."/>
            <person name="Wayne K.J."/>
            <person name="Tettelin H."/>
            <person name="Glass J.I."/>
            <person name="Rusch D."/>
            <person name="Podicherti R."/>
            <person name="Tsui H.-C.T."/>
            <person name="Winkler M.E."/>
        </authorList>
    </citation>
    <scope>NUCLEOTIDE SEQUENCE</scope>
</reference>
<protein>
    <recommendedName>
        <fullName evidence="2">Acyl-CoA dehydrogenase/oxidase N-terminal domain-containing protein</fullName>
    </recommendedName>
</protein>
<evidence type="ECO:0008006" key="2">
    <source>
        <dbReference type="Google" id="ProtNLM"/>
    </source>
</evidence>